<keyword evidence="6" id="KW-1185">Reference proteome</keyword>
<feature type="domain" description="HTH lacI-type" evidence="4">
    <location>
        <begin position="3"/>
        <end position="57"/>
    </location>
</feature>
<evidence type="ECO:0000313" key="5">
    <source>
        <dbReference type="EMBL" id="QQO09377.1"/>
    </source>
</evidence>
<dbReference type="SUPFAM" id="SSF53822">
    <property type="entry name" value="Periplasmic binding protein-like I"/>
    <property type="match status" value="1"/>
</dbReference>
<evidence type="ECO:0000313" key="6">
    <source>
        <dbReference type="Proteomes" id="UP000595917"/>
    </source>
</evidence>
<dbReference type="RefSeq" id="WP_215626680.1">
    <property type="nucleotide sequence ID" value="NZ_CP067089.2"/>
</dbReference>
<keyword evidence="3" id="KW-0804">Transcription</keyword>
<dbReference type="InterPro" id="IPR046335">
    <property type="entry name" value="LacI/GalR-like_sensor"/>
</dbReference>
<dbReference type="InterPro" id="IPR000843">
    <property type="entry name" value="HTH_LacI"/>
</dbReference>
<dbReference type="Gene3D" id="1.10.260.40">
    <property type="entry name" value="lambda repressor-like DNA-binding domains"/>
    <property type="match status" value="1"/>
</dbReference>
<protein>
    <submittedName>
        <fullName evidence="5">LacI family DNA-binding transcriptional regulator</fullName>
    </submittedName>
</protein>
<dbReference type="EMBL" id="CP067089">
    <property type="protein sequence ID" value="QQO09377.1"/>
    <property type="molecule type" value="Genomic_DNA"/>
</dbReference>
<dbReference type="InterPro" id="IPR028082">
    <property type="entry name" value="Peripla_BP_I"/>
</dbReference>
<evidence type="ECO:0000256" key="1">
    <source>
        <dbReference type="ARBA" id="ARBA00023015"/>
    </source>
</evidence>
<sequence>MEATIHDVAQKAGVSTTTVSFVFNNRKGVSEKTRKIVLDAAKSLGYKSNVSNNSGKKNGSICFLKIASHGHIVNPDHNVFIADYIDGIEKEARKSGFSLEILNYPVFDINAITKDLKNSRFNGVIILATELSYNEISLFTPIQTPKVFMDVTYPFCPFDFVNMDNESAVYTVVKTFLDHGHTNIGLIKSSAVTQNFKLREKYFFEALSYFGLASKKEWCFSVDSTFENSYHEMSQVLKKSPSLPTAFFCVCDIIALGCCKAFREKGLKIPQNISVIGFDDLPSCQMTEPSLSSVKVSKKDMGKTAFQILHRKLLKSDNIHNEKVFISCDLVLRDSLQSRK</sequence>
<gene>
    <name evidence="5" type="ORF">JFL75_00190</name>
</gene>
<name>A0A7T8BAC3_9SPIR</name>
<dbReference type="Proteomes" id="UP000595917">
    <property type="component" value="Chromosome"/>
</dbReference>
<dbReference type="PROSITE" id="PS50932">
    <property type="entry name" value="HTH_LACI_2"/>
    <property type="match status" value="1"/>
</dbReference>
<dbReference type="AlphaFoldDB" id="A0A7T8BAC3"/>
<dbReference type="InterPro" id="IPR010982">
    <property type="entry name" value="Lambda_DNA-bd_dom_sf"/>
</dbReference>
<dbReference type="SMART" id="SM00354">
    <property type="entry name" value="HTH_LACI"/>
    <property type="match status" value="1"/>
</dbReference>
<proteinExistence type="predicted"/>
<accession>A0A7T8BAC3</accession>
<dbReference type="GO" id="GO:0000976">
    <property type="term" value="F:transcription cis-regulatory region binding"/>
    <property type="evidence" value="ECO:0007669"/>
    <property type="project" value="TreeGrafter"/>
</dbReference>
<reference evidence="5" key="1">
    <citation type="submission" date="2021-01" db="EMBL/GenBank/DDBJ databases">
        <title>Description of Breznakiella homolactica.</title>
        <authorList>
            <person name="Song Y."/>
            <person name="Brune A."/>
        </authorList>
    </citation>
    <scope>NUCLEOTIDE SEQUENCE</scope>
    <source>
        <strain evidence="5">RmG30</strain>
    </source>
</reference>
<dbReference type="Gene3D" id="3.40.50.2300">
    <property type="match status" value="2"/>
</dbReference>
<dbReference type="KEGG" id="bhc:JFL75_00190"/>
<dbReference type="Pfam" id="PF13377">
    <property type="entry name" value="Peripla_BP_3"/>
    <property type="match status" value="1"/>
</dbReference>
<dbReference type="Pfam" id="PF00356">
    <property type="entry name" value="LacI"/>
    <property type="match status" value="1"/>
</dbReference>
<dbReference type="GO" id="GO:0003700">
    <property type="term" value="F:DNA-binding transcription factor activity"/>
    <property type="evidence" value="ECO:0007669"/>
    <property type="project" value="TreeGrafter"/>
</dbReference>
<keyword evidence="2 5" id="KW-0238">DNA-binding</keyword>
<evidence type="ECO:0000256" key="3">
    <source>
        <dbReference type="ARBA" id="ARBA00023163"/>
    </source>
</evidence>
<evidence type="ECO:0000259" key="4">
    <source>
        <dbReference type="PROSITE" id="PS50932"/>
    </source>
</evidence>
<organism evidence="5 6">
    <name type="scientific">Breznakiella homolactica</name>
    <dbReference type="NCBI Taxonomy" id="2798577"/>
    <lineage>
        <taxon>Bacteria</taxon>
        <taxon>Pseudomonadati</taxon>
        <taxon>Spirochaetota</taxon>
        <taxon>Spirochaetia</taxon>
        <taxon>Spirochaetales</taxon>
        <taxon>Breznakiellaceae</taxon>
        <taxon>Breznakiella</taxon>
    </lineage>
</organism>
<evidence type="ECO:0000256" key="2">
    <source>
        <dbReference type="ARBA" id="ARBA00023125"/>
    </source>
</evidence>
<dbReference type="PANTHER" id="PTHR30146:SF109">
    <property type="entry name" value="HTH-TYPE TRANSCRIPTIONAL REGULATOR GALS"/>
    <property type="match status" value="1"/>
</dbReference>
<keyword evidence="1" id="KW-0805">Transcription regulation</keyword>
<dbReference type="CDD" id="cd01392">
    <property type="entry name" value="HTH_LacI"/>
    <property type="match status" value="1"/>
</dbReference>
<dbReference type="SUPFAM" id="SSF47413">
    <property type="entry name" value="lambda repressor-like DNA-binding domains"/>
    <property type="match status" value="1"/>
</dbReference>
<dbReference type="PANTHER" id="PTHR30146">
    <property type="entry name" value="LACI-RELATED TRANSCRIPTIONAL REPRESSOR"/>
    <property type="match status" value="1"/>
</dbReference>